<comment type="caution">
    <text evidence="2">The sequence shown here is derived from an EMBL/GenBank/DDBJ whole genome shotgun (WGS) entry which is preliminary data.</text>
</comment>
<dbReference type="NCBIfam" id="TIGR03083">
    <property type="entry name" value="maleylpyruvate isomerase family mycothiol-dependent enzyme"/>
    <property type="match status" value="1"/>
</dbReference>
<dbReference type="AlphaFoldDB" id="A0A7W7QZ45"/>
<name>A0A7W7QZ45_KITKI</name>
<dbReference type="RefSeq" id="WP_184934633.1">
    <property type="nucleotide sequence ID" value="NZ_JACHJV010000001.1"/>
</dbReference>
<dbReference type="SUPFAM" id="SSF109854">
    <property type="entry name" value="DinB/YfiT-like putative metalloenzymes"/>
    <property type="match status" value="1"/>
</dbReference>
<evidence type="ECO:0000313" key="2">
    <source>
        <dbReference type="EMBL" id="MBB4922465.1"/>
    </source>
</evidence>
<organism evidence="2 3">
    <name type="scientific">Kitasatospora kifunensis</name>
    <name type="common">Streptomyces kifunensis</name>
    <dbReference type="NCBI Taxonomy" id="58351"/>
    <lineage>
        <taxon>Bacteria</taxon>
        <taxon>Bacillati</taxon>
        <taxon>Actinomycetota</taxon>
        <taxon>Actinomycetes</taxon>
        <taxon>Kitasatosporales</taxon>
        <taxon>Streptomycetaceae</taxon>
        <taxon>Kitasatospora</taxon>
    </lineage>
</organism>
<reference evidence="2 3" key="1">
    <citation type="submission" date="2020-08" db="EMBL/GenBank/DDBJ databases">
        <title>Sequencing the genomes of 1000 actinobacteria strains.</title>
        <authorList>
            <person name="Klenk H.-P."/>
        </authorList>
    </citation>
    <scope>NUCLEOTIDE SEQUENCE [LARGE SCALE GENOMIC DNA]</scope>
    <source>
        <strain evidence="2 3">DSM 41654</strain>
    </source>
</reference>
<feature type="compositionally biased region" description="Basic and acidic residues" evidence="1">
    <location>
        <begin position="15"/>
        <end position="24"/>
    </location>
</feature>
<sequence>MSKPPMSEPPMSEPPRSEPPWDRIPNHLTYRATRELITGLLVEQPHVGQLAVPACPGWTVGDVIAHLVSVCRGVVDGTERHLWEIPVDGPGRELPALLEAWAALDAGVEGRLTEPFRRQHAILIMDCLSHELDLRSALGLPVLDDHPAYPVALDLVTLGFGAAVGARGLPALRVQTPGAEWLAGQGEPVATVRGHRHDLYRSLTGRRTVEQIYALDWTGDPGTWLPAFAWGPFQPPDFATEVACRPAGAR</sequence>
<gene>
    <name evidence="2" type="ORF">FHR34_001458</name>
</gene>
<evidence type="ECO:0000313" key="3">
    <source>
        <dbReference type="Proteomes" id="UP000540506"/>
    </source>
</evidence>
<evidence type="ECO:0000256" key="1">
    <source>
        <dbReference type="SAM" id="MobiDB-lite"/>
    </source>
</evidence>
<dbReference type="Gene3D" id="1.20.120.450">
    <property type="entry name" value="dinb family like domain"/>
    <property type="match status" value="1"/>
</dbReference>
<dbReference type="Proteomes" id="UP000540506">
    <property type="component" value="Unassembled WGS sequence"/>
</dbReference>
<proteinExistence type="predicted"/>
<dbReference type="InterPro" id="IPR017517">
    <property type="entry name" value="Maleyloyr_isom"/>
</dbReference>
<feature type="compositionally biased region" description="Pro residues" evidence="1">
    <location>
        <begin position="1"/>
        <end position="13"/>
    </location>
</feature>
<dbReference type="InterPro" id="IPR034660">
    <property type="entry name" value="DinB/YfiT-like"/>
</dbReference>
<accession>A0A7W7QZ45</accession>
<keyword evidence="3" id="KW-1185">Reference proteome</keyword>
<feature type="region of interest" description="Disordered" evidence="1">
    <location>
        <begin position="1"/>
        <end position="24"/>
    </location>
</feature>
<protein>
    <submittedName>
        <fullName evidence="2">Uncharacterized protein (TIGR03083 family)</fullName>
    </submittedName>
</protein>
<dbReference type="EMBL" id="JACHJV010000001">
    <property type="protein sequence ID" value="MBB4922465.1"/>
    <property type="molecule type" value="Genomic_DNA"/>
</dbReference>